<dbReference type="PANTHER" id="PTHR11767:SF102">
    <property type="entry name" value="INWARDLY RECTIFYING POTASSIUM CHANNEL 1, ISOFORM F"/>
    <property type="match status" value="1"/>
</dbReference>
<keyword evidence="15" id="KW-1185">Reference proteome</keyword>
<dbReference type="InterPro" id="IPR013099">
    <property type="entry name" value="K_chnl_dom"/>
</dbReference>
<dbReference type="EMBL" id="QYBC01000004">
    <property type="protein sequence ID" value="RYB06290.1"/>
    <property type="molecule type" value="Genomic_DNA"/>
</dbReference>
<evidence type="ECO:0000256" key="10">
    <source>
        <dbReference type="ARBA" id="ARBA00023303"/>
    </source>
</evidence>
<evidence type="ECO:0000256" key="4">
    <source>
        <dbReference type="ARBA" id="ARBA00022692"/>
    </source>
</evidence>
<evidence type="ECO:0000256" key="6">
    <source>
        <dbReference type="ARBA" id="ARBA00022958"/>
    </source>
</evidence>
<keyword evidence="2" id="KW-0813">Transport</keyword>
<keyword evidence="6" id="KW-0630">Potassium</keyword>
<proteinExistence type="predicted"/>
<evidence type="ECO:0000256" key="3">
    <source>
        <dbReference type="ARBA" id="ARBA00022538"/>
    </source>
</evidence>
<feature type="domain" description="Potassium channel" evidence="12">
    <location>
        <begin position="65"/>
        <end position="141"/>
    </location>
</feature>
<evidence type="ECO:0000256" key="7">
    <source>
        <dbReference type="ARBA" id="ARBA00022989"/>
    </source>
</evidence>
<dbReference type="Gene3D" id="1.10.287.70">
    <property type="match status" value="1"/>
</dbReference>
<dbReference type="PRINTS" id="PR01320">
    <property type="entry name" value="KIRCHANNEL"/>
</dbReference>
<dbReference type="Pfam" id="PF07885">
    <property type="entry name" value="Ion_trans_2"/>
    <property type="match status" value="1"/>
</dbReference>
<evidence type="ECO:0000256" key="1">
    <source>
        <dbReference type="ARBA" id="ARBA00004141"/>
    </source>
</evidence>
<evidence type="ECO:0000256" key="11">
    <source>
        <dbReference type="SAM" id="Phobius"/>
    </source>
</evidence>
<keyword evidence="5" id="KW-0851">Voltage-gated channel</keyword>
<sequence length="310" mass="34310">MNARPDLDLTRTAPRPGARRLRKVMIGKRAVFTAGLQPSFWNDAYHIALTARLPAFVGGLAAAFLLVNFGFALLYAVDPQGIANSRGAFENLLYFSMETITTVGYGEFYPQTRYAHLVVGTEVFAGLFFTATMLGLIFARMSRPRARLVFARGLAVGPYEGGRTLFARVANARLNILSSATARLWVLLSETTAEGQKFRRYVELRLVRAENPAFALSWTILHPIDAASPLFGRSAEDLEREDALFLLTITGHDDTSGQTVEARESYLPDDIRWNHRFVDILSTPVAGHTVLDYARFHETEPLAAAAASRP</sequence>
<dbReference type="GO" id="GO:0034702">
    <property type="term" value="C:monoatomic ion channel complex"/>
    <property type="evidence" value="ECO:0007669"/>
    <property type="project" value="UniProtKB-KW"/>
</dbReference>
<protein>
    <submittedName>
        <fullName evidence="14">Potassium transporter</fullName>
    </submittedName>
</protein>
<evidence type="ECO:0000256" key="2">
    <source>
        <dbReference type="ARBA" id="ARBA00022448"/>
    </source>
</evidence>
<dbReference type="GO" id="GO:0034765">
    <property type="term" value="P:regulation of monoatomic ion transmembrane transport"/>
    <property type="evidence" value="ECO:0007669"/>
    <property type="project" value="TreeGrafter"/>
</dbReference>
<dbReference type="Proteomes" id="UP000289411">
    <property type="component" value="Unassembled WGS sequence"/>
</dbReference>
<name>A0A4Q2REE4_9HYPH</name>
<accession>A0A4Q2REE4</accession>
<reference evidence="14 15" key="2">
    <citation type="submission" date="2019-02" db="EMBL/GenBank/DDBJ databases">
        <title>'Lichenibacterium ramalinii' gen. nov. sp. nov., 'Lichenibacterium minor' gen. nov. sp. nov.</title>
        <authorList>
            <person name="Pankratov T."/>
        </authorList>
    </citation>
    <scope>NUCLEOTIDE SEQUENCE [LARGE SCALE GENOMIC DNA]</scope>
    <source>
        <strain evidence="14 15">RmlP001</strain>
    </source>
</reference>
<feature type="transmembrane region" description="Helical" evidence="11">
    <location>
        <begin position="114"/>
        <end position="138"/>
    </location>
</feature>
<dbReference type="SUPFAM" id="SSF81296">
    <property type="entry name" value="E set domains"/>
    <property type="match status" value="1"/>
</dbReference>
<dbReference type="GO" id="GO:0005242">
    <property type="term" value="F:inward rectifier potassium channel activity"/>
    <property type="evidence" value="ECO:0007669"/>
    <property type="project" value="InterPro"/>
</dbReference>
<dbReference type="GO" id="GO:1990573">
    <property type="term" value="P:potassium ion import across plasma membrane"/>
    <property type="evidence" value="ECO:0007669"/>
    <property type="project" value="TreeGrafter"/>
</dbReference>
<feature type="transmembrane region" description="Helical" evidence="11">
    <location>
        <begin position="55"/>
        <end position="77"/>
    </location>
</feature>
<dbReference type="InterPro" id="IPR013518">
    <property type="entry name" value="K_chnl_inward-rec_Kir_cyto"/>
</dbReference>
<keyword evidence="4 11" id="KW-0812">Transmembrane</keyword>
<dbReference type="SUPFAM" id="SSF81324">
    <property type="entry name" value="Voltage-gated potassium channels"/>
    <property type="match status" value="1"/>
</dbReference>
<dbReference type="InterPro" id="IPR041647">
    <property type="entry name" value="IRK_C"/>
</dbReference>
<organism evidence="14 15">
    <name type="scientific">Lichenibacterium ramalinae</name>
    <dbReference type="NCBI Taxonomy" id="2316527"/>
    <lineage>
        <taxon>Bacteria</taxon>
        <taxon>Pseudomonadati</taxon>
        <taxon>Pseudomonadota</taxon>
        <taxon>Alphaproteobacteria</taxon>
        <taxon>Hyphomicrobiales</taxon>
        <taxon>Lichenihabitantaceae</taxon>
        <taxon>Lichenibacterium</taxon>
    </lineage>
</organism>
<comment type="subcellular location">
    <subcellularLocation>
        <location evidence="1">Membrane</location>
        <topology evidence="1">Multi-pass membrane protein</topology>
    </subcellularLocation>
</comment>
<dbReference type="RefSeq" id="WP_129218226.1">
    <property type="nucleotide sequence ID" value="NZ_QYBC01000004.1"/>
</dbReference>
<keyword evidence="9 11" id="KW-0472">Membrane</keyword>
<dbReference type="GO" id="GO:0005886">
    <property type="term" value="C:plasma membrane"/>
    <property type="evidence" value="ECO:0007669"/>
    <property type="project" value="TreeGrafter"/>
</dbReference>
<gene>
    <name evidence="14" type="ORF">D3272_05895</name>
</gene>
<feature type="domain" description="Inward rectifier potassium channel C-terminal" evidence="13">
    <location>
        <begin position="160"/>
        <end position="305"/>
    </location>
</feature>
<dbReference type="Pfam" id="PF17655">
    <property type="entry name" value="IRK_C"/>
    <property type="match status" value="1"/>
</dbReference>
<keyword evidence="3" id="KW-0633">Potassium transport</keyword>
<dbReference type="InterPro" id="IPR016449">
    <property type="entry name" value="K_chnl_inward-rec_Kir"/>
</dbReference>
<keyword evidence="10" id="KW-0407">Ion channel</keyword>
<evidence type="ECO:0000256" key="8">
    <source>
        <dbReference type="ARBA" id="ARBA00023065"/>
    </source>
</evidence>
<evidence type="ECO:0000259" key="12">
    <source>
        <dbReference type="Pfam" id="PF07885"/>
    </source>
</evidence>
<dbReference type="OrthoDB" id="9799090at2"/>
<evidence type="ECO:0000313" key="15">
    <source>
        <dbReference type="Proteomes" id="UP000289411"/>
    </source>
</evidence>
<dbReference type="Gene3D" id="2.60.40.1400">
    <property type="entry name" value="G protein-activated inward rectifier potassium channel 1"/>
    <property type="match status" value="1"/>
</dbReference>
<keyword evidence="8" id="KW-0406">Ion transport</keyword>
<keyword evidence="7 11" id="KW-1133">Transmembrane helix</keyword>
<comment type="caution">
    <text evidence="14">The sequence shown here is derived from an EMBL/GenBank/DDBJ whole genome shotgun (WGS) entry which is preliminary data.</text>
</comment>
<dbReference type="AlphaFoldDB" id="A0A4Q2REE4"/>
<dbReference type="InterPro" id="IPR014756">
    <property type="entry name" value="Ig_E-set"/>
</dbReference>
<evidence type="ECO:0000259" key="13">
    <source>
        <dbReference type="Pfam" id="PF17655"/>
    </source>
</evidence>
<evidence type="ECO:0000256" key="9">
    <source>
        <dbReference type="ARBA" id="ARBA00023136"/>
    </source>
</evidence>
<dbReference type="PANTHER" id="PTHR11767">
    <property type="entry name" value="INWARD RECTIFIER POTASSIUM CHANNEL"/>
    <property type="match status" value="1"/>
</dbReference>
<evidence type="ECO:0000313" key="14">
    <source>
        <dbReference type="EMBL" id="RYB06290.1"/>
    </source>
</evidence>
<reference evidence="14 15" key="1">
    <citation type="submission" date="2018-09" db="EMBL/GenBank/DDBJ databases">
        <authorList>
            <person name="Grouzdev D.S."/>
            <person name="Krutkina M.S."/>
        </authorList>
    </citation>
    <scope>NUCLEOTIDE SEQUENCE [LARGE SCALE GENOMIC DNA]</scope>
    <source>
        <strain evidence="14 15">RmlP001</strain>
    </source>
</reference>
<evidence type="ECO:0000256" key="5">
    <source>
        <dbReference type="ARBA" id="ARBA00022882"/>
    </source>
</evidence>